<comment type="subcellular location">
    <subcellularLocation>
        <location evidence="1">Cell membrane</location>
        <topology evidence="1">Lipid-anchor</topology>
        <topology evidence="1">GPI-anchor</topology>
    </subcellularLocation>
</comment>
<evidence type="ECO:0000313" key="5">
    <source>
        <dbReference type="EMBL" id="KYP49647.1"/>
    </source>
</evidence>
<dbReference type="GO" id="GO:0005886">
    <property type="term" value="C:plasma membrane"/>
    <property type="evidence" value="ECO:0007669"/>
    <property type="project" value="UniProtKB-SubCell"/>
</dbReference>
<dbReference type="PANTHER" id="PTHR31044:SF71">
    <property type="entry name" value="MAJOR POLLEN ALLERGEN OLE E 10-LIKE"/>
    <property type="match status" value="1"/>
</dbReference>
<keyword evidence="3" id="KW-0732">Signal</keyword>
<evidence type="ECO:0000256" key="2">
    <source>
        <dbReference type="ARBA" id="ARBA00022622"/>
    </source>
</evidence>
<feature type="domain" description="X8" evidence="4">
    <location>
        <begin position="8"/>
        <end position="94"/>
    </location>
</feature>
<evidence type="ECO:0000256" key="1">
    <source>
        <dbReference type="ARBA" id="ARBA00004609"/>
    </source>
</evidence>
<evidence type="ECO:0000256" key="3">
    <source>
        <dbReference type="ARBA" id="ARBA00022729"/>
    </source>
</evidence>
<dbReference type="InterPro" id="IPR044788">
    <property type="entry name" value="X8_dom_prot"/>
</dbReference>
<dbReference type="Pfam" id="PF07983">
    <property type="entry name" value="X8"/>
    <property type="match status" value="1"/>
</dbReference>
<protein>
    <submittedName>
        <fullName evidence="5">Glucan endo-1,3-beta-glucosidase</fullName>
    </submittedName>
</protein>
<keyword evidence="6" id="KW-1185">Reference proteome</keyword>
<dbReference type="Proteomes" id="UP000075243">
    <property type="component" value="Unassembled WGS sequence"/>
</dbReference>
<dbReference type="STRING" id="3821.A0A151S4G7"/>
<keyword evidence="2" id="KW-0449">Lipoprotein</keyword>
<dbReference type="PANTHER" id="PTHR31044">
    <property type="entry name" value="BETA-1,3 GLUCANASE"/>
    <property type="match status" value="1"/>
</dbReference>
<keyword evidence="2" id="KW-0336">GPI-anchor</keyword>
<dbReference type="Gene3D" id="1.20.58.1040">
    <property type="match status" value="1"/>
</dbReference>
<dbReference type="InterPro" id="IPR012946">
    <property type="entry name" value="X8"/>
</dbReference>
<dbReference type="GO" id="GO:0098552">
    <property type="term" value="C:side of membrane"/>
    <property type="evidence" value="ECO:0007669"/>
    <property type="project" value="UniProtKB-KW"/>
</dbReference>
<accession>A0A151S4G7</accession>
<reference evidence="5" key="1">
    <citation type="journal article" date="2012" name="Nat. Biotechnol.">
        <title>Draft genome sequence of pigeonpea (Cajanus cajan), an orphan legume crop of resource-poor farmers.</title>
        <authorList>
            <person name="Varshney R.K."/>
            <person name="Chen W."/>
            <person name="Li Y."/>
            <person name="Bharti A.K."/>
            <person name="Saxena R.K."/>
            <person name="Schlueter J.A."/>
            <person name="Donoghue M.T."/>
            <person name="Azam S."/>
            <person name="Fan G."/>
            <person name="Whaley A.M."/>
            <person name="Farmer A.D."/>
            <person name="Sheridan J."/>
            <person name="Iwata A."/>
            <person name="Tuteja R."/>
            <person name="Penmetsa R.V."/>
            <person name="Wu W."/>
            <person name="Upadhyaya H.D."/>
            <person name="Yang S.P."/>
            <person name="Shah T."/>
            <person name="Saxena K.B."/>
            <person name="Michael T."/>
            <person name="McCombie W.R."/>
            <person name="Yang B."/>
            <person name="Zhang G."/>
            <person name="Yang H."/>
            <person name="Wang J."/>
            <person name="Spillane C."/>
            <person name="Cook D.R."/>
            <person name="May G.D."/>
            <person name="Xu X."/>
            <person name="Jackson S.A."/>
        </authorList>
    </citation>
    <scope>NUCLEOTIDE SEQUENCE [LARGE SCALE GENOMIC DNA]</scope>
</reference>
<dbReference type="Gramene" id="C.cajan_26674.t">
    <property type="protein sequence ID" value="C.cajan_26674.t.cds1"/>
    <property type="gene ID" value="C.cajan_26674"/>
</dbReference>
<dbReference type="OMA" id="QSQGDWC"/>
<gene>
    <name evidence="5" type="ORF">KK1_028618</name>
</gene>
<keyword evidence="2" id="KW-0325">Glycoprotein</keyword>
<evidence type="ECO:0000313" key="6">
    <source>
        <dbReference type="Proteomes" id="UP000075243"/>
    </source>
</evidence>
<proteinExistence type="predicted"/>
<organism evidence="5 6">
    <name type="scientific">Cajanus cajan</name>
    <name type="common">Pigeon pea</name>
    <name type="synonym">Cajanus indicus</name>
    <dbReference type="NCBI Taxonomy" id="3821"/>
    <lineage>
        <taxon>Eukaryota</taxon>
        <taxon>Viridiplantae</taxon>
        <taxon>Streptophyta</taxon>
        <taxon>Embryophyta</taxon>
        <taxon>Tracheophyta</taxon>
        <taxon>Spermatophyta</taxon>
        <taxon>Magnoliopsida</taxon>
        <taxon>eudicotyledons</taxon>
        <taxon>Gunneridae</taxon>
        <taxon>Pentapetalae</taxon>
        <taxon>rosids</taxon>
        <taxon>fabids</taxon>
        <taxon>Fabales</taxon>
        <taxon>Fabaceae</taxon>
        <taxon>Papilionoideae</taxon>
        <taxon>50 kb inversion clade</taxon>
        <taxon>NPAAA clade</taxon>
        <taxon>indigoferoid/millettioid clade</taxon>
        <taxon>Phaseoleae</taxon>
        <taxon>Cajanus</taxon>
    </lineage>
</organism>
<dbReference type="EMBL" id="KQ483472">
    <property type="protein sequence ID" value="KYP49647.1"/>
    <property type="molecule type" value="Genomic_DNA"/>
</dbReference>
<dbReference type="GO" id="GO:0009506">
    <property type="term" value="C:plasmodesma"/>
    <property type="evidence" value="ECO:0007669"/>
    <property type="project" value="UniProtKB-ARBA"/>
</dbReference>
<name>A0A151S4G7_CAJCA</name>
<sequence length="94" mass="10431">MQEIVNTTWCIANPSASEVALRNNIDYACNMLGDCKMIQPGGSCYDPNNLFNHASAIMNQYYAINGRNNWNCDFTGSGIIVTSEPSKTIFMCHN</sequence>
<evidence type="ECO:0000259" key="4">
    <source>
        <dbReference type="SMART" id="SM00768"/>
    </source>
</evidence>
<dbReference type="SMART" id="SM00768">
    <property type="entry name" value="X8"/>
    <property type="match status" value="1"/>
</dbReference>
<keyword evidence="2" id="KW-0472">Membrane</keyword>
<dbReference type="AlphaFoldDB" id="A0A151S4G7"/>